<feature type="compositionally biased region" description="Polar residues" evidence="1">
    <location>
        <begin position="10"/>
        <end position="25"/>
    </location>
</feature>
<name>A0A1I6RE06_9EURY</name>
<organism evidence="2 3">
    <name type="scientific">Halostagnicola kamekurae</name>
    <dbReference type="NCBI Taxonomy" id="619731"/>
    <lineage>
        <taxon>Archaea</taxon>
        <taxon>Methanobacteriati</taxon>
        <taxon>Methanobacteriota</taxon>
        <taxon>Stenosarchaea group</taxon>
        <taxon>Halobacteria</taxon>
        <taxon>Halobacteriales</taxon>
        <taxon>Natrialbaceae</taxon>
        <taxon>Halostagnicola</taxon>
    </lineage>
</organism>
<evidence type="ECO:0000313" key="2">
    <source>
        <dbReference type="EMBL" id="SFS62943.1"/>
    </source>
</evidence>
<evidence type="ECO:0000313" key="3">
    <source>
        <dbReference type="Proteomes" id="UP000199199"/>
    </source>
</evidence>
<sequence>MVAEPGQNGGDSTSTIGYSDASDTTEAGDAVGITGGEIEPGTDTEQLLGVRARGRATENSGIAPVHVGGVTVASVEGTVSGGDDLDLGTTGGDGVLETSAGGPAHALSDAGGSWRGQDAPDGYAWVLL</sequence>
<feature type="region of interest" description="Disordered" evidence="1">
    <location>
        <begin position="1"/>
        <end position="45"/>
    </location>
</feature>
<evidence type="ECO:0000256" key="1">
    <source>
        <dbReference type="SAM" id="MobiDB-lite"/>
    </source>
</evidence>
<feature type="region of interest" description="Disordered" evidence="1">
    <location>
        <begin position="76"/>
        <end position="113"/>
    </location>
</feature>
<dbReference type="EMBL" id="FOZS01000002">
    <property type="protein sequence ID" value="SFS62943.1"/>
    <property type="molecule type" value="Genomic_DNA"/>
</dbReference>
<gene>
    <name evidence="2" type="ORF">SAMN04488556_1730</name>
</gene>
<dbReference type="RefSeq" id="WP_092903719.1">
    <property type="nucleotide sequence ID" value="NZ_FOZS01000002.1"/>
</dbReference>
<dbReference type="Proteomes" id="UP000199199">
    <property type="component" value="Unassembled WGS sequence"/>
</dbReference>
<reference evidence="3" key="1">
    <citation type="submission" date="2016-10" db="EMBL/GenBank/DDBJ databases">
        <authorList>
            <person name="Varghese N."/>
            <person name="Submissions S."/>
        </authorList>
    </citation>
    <scope>NUCLEOTIDE SEQUENCE [LARGE SCALE GENOMIC DNA]</scope>
    <source>
        <strain evidence="3">DSM 22427</strain>
    </source>
</reference>
<keyword evidence="3" id="KW-1185">Reference proteome</keyword>
<dbReference type="OrthoDB" id="350654at2157"/>
<proteinExistence type="predicted"/>
<accession>A0A1I6RE06</accession>
<protein>
    <submittedName>
        <fullName evidence="2">Uncharacterized protein</fullName>
    </submittedName>
</protein>
<dbReference type="AlphaFoldDB" id="A0A1I6RE06"/>